<feature type="compositionally biased region" description="Basic and acidic residues" evidence="1">
    <location>
        <begin position="1149"/>
        <end position="1158"/>
    </location>
</feature>
<evidence type="ECO:0000256" key="1">
    <source>
        <dbReference type="SAM" id="MobiDB-lite"/>
    </source>
</evidence>
<feature type="compositionally biased region" description="Polar residues" evidence="1">
    <location>
        <begin position="1858"/>
        <end position="1872"/>
    </location>
</feature>
<name>A0A2C6L7Z7_9APIC</name>
<feature type="compositionally biased region" description="Basic and acidic residues" evidence="1">
    <location>
        <begin position="1837"/>
        <end position="1846"/>
    </location>
</feature>
<feature type="region of interest" description="Disordered" evidence="1">
    <location>
        <begin position="230"/>
        <end position="289"/>
    </location>
</feature>
<feature type="compositionally biased region" description="Low complexity" evidence="1">
    <location>
        <begin position="99"/>
        <end position="131"/>
    </location>
</feature>
<dbReference type="Proteomes" id="UP000221165">
    <property type="component" value="Unassembled WGS sequence"/>
</dbReference>
<feature type="region of interest" description="Disordered" evidence="1">
    <location>
        <begin position="1424"/>
        <end position="1450"/>
    </location>
</feature>
<feature type="region of interest" description="Disordered" evidence="1">
    <location>
        <begin position="681"/>
        <end position="700"/>
    </location>
</feature>
<feature type="compositionally biased region" description="Low complexity" evidence="1">
    <location>
        <begin position="714"/>
        <end position="728"/>
    </location>
</feature>
<feature type="region of interest" description="Disordered" evidence="1">
    <location>
        <begin position="1802"/>
        <end position="1903"/>
    </location>
</feature>
<organism evidence="2 3">
    <name type="scientific">Cystoisospora suis</name>
    <dbReference type="NCBI Taxonomy" id="483139"/>
    <lineage>
        <taxon>Eukaryota</taxon>
        <taxon>Sar</taxon>
        <taxon>Alveolata</taxon>
        <taxon>Apicomplexa</taxon>
        <taxon>Conoidasida</taxon>
        <taxon>Coccidia</taxon>
        <taxon>Eucoccidiorida</taxon>
        <taxon>Eimeriorina</taxon>
        <taxon>Sarcocystidae</taxon>
        <taxon>Cystoisospora</taxon>
    </lineage>
</organism>
<feature type="compositionally biased region" description="Basic and acidic residues" evidence="1">
    <location>
        <begin position="1122"/>
        <end position="1136"/>
    </location>
</feature>
<feature type="compositionally biased region" description="Basic and acidic residues" evidence="1">
    <location>
        <begin position="991"/>
        <end position="1001"/>
    </location>
</feature>
<feature type="compositionally biased region" description="Polar residues" evidence="1">
    <location>
        <begin position="590"/>
        <end position="599"/>
    </location>
</feature>
<dbReference type="OrthoDB" id="331160at2759"/>
<feature type="region of interest" description="Disordered" evidence="1">
    <location>
        <begin position="864"/>
        <end position="898"/>
    </location>
</feature>
<feature type="compositionally biased region" description="Basic and acidic residues" evidence="1">
    <location>
        <begin position="1483"/>
        <end position="1493"/>
    </location>
</feature>
<feature type="compositionally biased region" description="Basic and acidic residues" evidence="1">
    <location>
        <begin position="864"/>
        <end position="878"/>
    </location>
</feature>
<feature type="compositionally biased region" description="Basic and acidic residues" evidence="1">
    <location>
        <begin position="554"/>
        <end position="571"/>
    </location>
</feature>
<feature type="compositionally biased region" description="Basic and acidic residues" evidence="1">
    <location>
        <begin position="1802"/>
        <end position="1823"/>
    </location>
</feature>
<protein>
    <submittedName>
        <fullName evidence="2">Uncharacterized protein</fullName>
    </submittedName>
</protein>
<feature type="region of interest" description="Disordered" evidence="1">
    <location>
        <begin position="588"/>
        <end position="621"/>
    </location>
</feature>
<evidence type="ECO:0000313" key="2">
    <source>
        <dbReference type="EMBL" id="PHJ23482.1"/>
    </source>
</evidence>
<feature type="region of interest" description="Disordered" evidence="1">
    <location>
        <begin position="1122"/>
        <end position="1242"/>
    </location>
</feature>
<dbReference type="VEuPathDB" id="ToxoDB:CSUI_002661"/>
<evidence type="ECO:0000313" key="3">
    <source>
        <dbReference type="Proteomes" id="UP000221165"/>
    </source>
</evidence>
<dbReference type="EMBL" id="MIGC01001099">
    <property type="protein sequence ID" value="PHJ23482.1"/>
    <property type="molecule type" value="Genomic_DNA"/>
</dbReference>
<reference evidence="2 3" key="1">
    <citation type="journal article" date="2017" name="Int. J. Parasitol.">
        <title>The genome of the protozoan parasite Cystoisospora suis and a reverse vaccinology approach to identify vaccine candidates.</title>
        <authorList>
            <person name="Palmieri N."/>
            <person name="Shrestha A."/>
            <person name="Ruttkowski B."/>
            <person name="Beck T."/>
            <person name="Vogl C."/>
            <person name="Tomley F."/>
            <person name="Blake D.P."/>
            <person name="Joachim A."/>
        </authorList>
    </citation>
    <scope>NUCLEOTIDE SEQUENCE [LARGE SCALE GENOMIC DNA]</scope>
    <source>
        <strain evidence="2 3">Wien I</strain>
    </source>
</reference>
<feature type="region of interest" description="Disordered" evidence="1">
    <location>
        <begin position="991"/>
        <end position="1015"/>
    </location>
</feature>
<dbReference type="GeneID" id="94426072"/>
<feature type="region of interest" description="Disordered" evidence="1">
    <location>
        <begin position="546"/>
        <end position="571"/>
    </location>
</feature>
<feature type="region of interest" description="Disordered" evidence="1">
    <location>
        <begin position="714"/>
        <end position="738"/>
    </location>
</feature>
<feature type="compositionally biased region" description="Low complexity" evidence="1">
    <location>
        <begin position="1187"/>
        <end position="1203"/>
    </location>
</feature>
<feature type="compositionally biased region" description="Basic and acidic residues" evidence="1">
    <location>
        <begin position="604"/>
        <end position="621"/>
    </location>
</feature>
<feature type="region of interest" description="Disordered" evidence="1">
    <location>
        <begin position="91"/>
        <end position="131"/>
    </location>
</feature>
<accession>A0A2C6L7Z7</accession>
<feature type="region of interest" description="Disordered" evidence="1">
    <location>
        <begin position="1466"/>
        <end position="1495"/>
    </location>
</feature>
<feature type="compositionally biased region" description="Basic and acidic residues" evidence="1">
    <location>
        <begin position="1229"/>
        <end position="1242"/>
    </location>
</feature>
<dbReference type="RefSeq" id="XP_067925158.1">
    <property type="nucleotide sequence ID" value="XM_068062861.1"/>
</dbReference>
<sequence>MALPSIHLPALLASGAGGAWRRKQNFLLTCIFQRVSEGTVATSCPCCHTIRNVLSNSSCHGKILSQTSSPDLFLASLPGLIQVRTARSSAVPCPHRESPSSSSPSSFCPSSTSNSSPPLPQTSSSFPSLSFRSKDSRPVLFSHMKGSWSSAEKDRLDLWYGAHPLTREFRRLLVLQNKRRVKGKTTEIGRPPRKSVSCSYSQHYETGESLSRHVTNLPLHSVTELTASYSPSSSVSSQRVPSSSESPSSFPSSYPLSTESSLSSPSLLRSPSISDQRAESLPSVSMKSSKKKENLLKTLISSAENLPTRDLVFLLKHTHKLSLGQEKTLSYPCHILVIQFYLAAVSALFPRLSSLSSSSLKALLVPLLDLFLLTSQQSSSPPSIASFSFASPVDPSSDSATVRHCASSSSLSSRDTARCLRHWQSDSSVFSSGELVLLSSYSVCSYPPSASFPSLFDIFHPLLEGICMRVIRYASALPSHLLLFFFNSFIRMGFYHVPLINEVRKEILVHRKDEDHCNKPCQLSPQDISMALTTFALIQKERSLRANSKGRPSRWVEEDMCRKQGGRQREETVQGLHVFDDREGDLSFFPSRSSPSYLRSQHKARGEKVEQEQEKGAKKELPSCAEASFPLSYSFSSSFQGPSHMNLHSVQPSESPLSLSEHDSCLSSFCRSSSFSLTNGVSSLPSSHPPSLSSSSSQFSIPLSPSSSSDSSLASPSLSSLSSPSSSSFAPGRQGSSKLKLSFRQEDGETHARQERGLPSSFASFANATSTTTPLLELPDCSEVFICLLERLNRSLSLHSQALEFPLSSAVQILSACTRFHQASSSSSSSFVSPFNSKVAIGTRYPSSLHSVEDNRRDEDLFFQRRQRQEDRESRDTINGKLGEACESKGTPSSVRPPELQLARVSDASSLYQSLTARDQIHGFEGGRGPFRSSHLPHMCGPHADNVDFSKIQEGAACNEEAVSLSSGFSSSSFRSDTNLGNEKSALHIQRADERISKGVEGDGGADGGGGRRRGLRCPEGVHTSSLLISDTCQKLFQVVILPSHRETWSLQLVASAMNAIATCSALFPSSCSRRMILQELTGKLLFLLRRDQDSHRLICGAKGFDDSQQIVSGSVYSYEGGREEDLSKGRREEIVPPRSLSASTTTTERMKEEDRIVVKGMRRFGRTVSSIDPSEGTEERKRSSEESTTAFASSSSSYSKESCFSEERKRERKNVRLRGDQAEQDIAGSRDRNPEKFEDPILSTEERKKIVSFSLALHALGKQSISLTKEVLEDLLEACSELLLLHSNPLGMQRSPQAGSYFSAKFSVRTGLDQANSQDCINDITRDTRRVELVEGSLYKEWCVTAWGLSKLLSYYHPVVPTRGEEGKILEGNGSPTLAEDFRKDISRSLPSACLLKKEKTESTAARGCGVEVLSGDVLQQEECRQKEEEEGRRKKAEEQEAPNRAKTTWQVSTVTATSSEYCHVREDKGEAAESDADTEENEHATPDERETVLQTSTCTHSDSEGLGLGNGISAYSASSHGPHYIAKVRQDEINGFFEAYTSKVFRPLFVLLGAGLMTHQKKSDPIAVSQLADALRRLLLLDQECSNKRLSGHVVTKESTCSATREERPFSTVGETDHLFTFANEYVSTLPSVSYEDLSSPVAKTVGVRTPLEDDHTDRTSGGGLVRVSENSHPVAENQRLMLPGELRGLLRSIAWYLVKFAGEFKPHHLLQTAWLFIQLNLLEALNQPGYPPSSLSSNGLGANRTGKAECSQGVEHAAVEAQVNPIGHRSEDPVALSAAGAGVSRHMNVNDDCGIDGVKKCNEGPERRGSEVTPPTDRKRTGLCKPTFTSHLRFSRDTEKAENDLSVCTPGRGNVTRQTSLLPSSSGVSNAEFPLSATPSSDSNGQKKDPAVSSESQSDSLEAITTASFMGCVLDRLRELEPTLDENNSFYLQRLLRSYALAYPSILKRHPKRIRKFVKRRLGEIPKA</sequence>
<feature type="compositionally biased region" description="Low complexity" evidence="1">
    <location>
        <begin position="230"/>
        <end position="274"/>
    </location>
</feature>
<proteinExistence type="predicted"/>
<gene>
    <name evidence="2" type="ORF">CSUI_002661</name>
</gene>
<keyword evidence="3" id="KW-1185">Reference proteome</keyword>
<comment type="caution">
    <text evidence="2">The sequence shown here is derived from an EMBL/GenBank/DDBJ whole genome shotgun (WGS) entry which is preliminary data.</text>
</comment>
<feature type="compositionally biased region" description="Basic and acidic residues" evidence="1">
    <location>
        <begin position="1424"/>
        <end position="1445"/>
    </location>
</feature>